<evidence type="ECO:0000256" key="8">
    <source>
        <dbReference type="ARBA" id="ARBA00022692"/>
    </source>
</evidence>
<dbReference type="InterPro" id="IPR052075">
    <property type="entry name" value="Heme_exporter_D"/>
</dbReference>
<dbReference type="GO" id="GO:1903607">
    <property type="term" value="P:cytochrome c biosynthetic process"/>
    <property type="evidence" value="ECO:0007669"/>
    <property type="project" value="TreeGrafter"/>
</dbReference>
<comment type="similarity">
    <text evidence="3 12">Belongs to the CcmD/CycX/HelD family.</text>
</comment>
<dbReference type="GO" id="GO:0017004">
    <property type="term" value="P:cytochrome complex assembly"/>
    <property type="evidence" value="ECO:0007669"/>
    <property type="project" value="UniProtKB-KW"/>
</dbReference>
<keyword evidence="14" id="KW-1185">Reference proteome</keyword>
<feature type="transmembrane region" description="Helical" evidence="12">
    <location>
        <begin position="20"/>
        <end position="39"/>
    </location>
</feature>
<evidence type="ECO:0000256" key="4">
    <source>
        <dbReference type="ARBA" id="ARBA00016461"/>
    </source>
</evidence>
<gene>
    <name evidence="13" type="primary">ccmD</name>
    <name evidence="13" type="ORF">GEV01_11550</name>
</gene>
<evidence type="ECO:0000256" key="1">
    <source>
        <dbReference type="ARBA" id="ARBA00002442"/>
    </source>
</evidence>
<protein>
    <recommendedName>
        <fullName evidence="4 12">Heme exporter protein D</fullName>
    </recommendedName>
</protein>
<evidence type="ECO:0000256" key="10">
    <source>
        <dbReference type="ARBA" id="ARBA00022989"/>
    </source>
</evidence>
<evidence type="ECO:0000256" key="11">
    <source>
        <dbReference type="ARBA" id="ARBA00023136"/>
    </source>
</evidence>
<dbReference type="RefSeq" id="WP_152804425.1">
    <property type="nucleotide sequence ID" value="NZ_WHUF01000003.1"/>
</dbReference>
<name>A0A843SDK9_9BURK</name>
<evidence type="ECO:0000256" key="9">
    <source>
        <dbReference type="ARBA" id="ARBA00022748"/>
    </source>
</evidence>
<keyword evidence="6 12" id="KW-1003">Cell membrane</keyword>
<dbReference type="EMBL" id="WHUF01000003">
    <property type="protein sequence ID" value="MQA20144.1"/>
    <property type="molecule type" value="Genomic_DNA"/>
</dbReference>
<evidence type="ECO:0000256" key="6">
    <source>
        <dbReference type="ARBA" id="ARBA00022475"/>
    </source>
</evidence>
<sequence length="58" mass="6169">MIWDSWSDLIAMGGYAKYVWGSFAVVALVLAGEQAALALRRRGALKAARSVQASGTRA</sequence>
<keyword evidence="10 12" id="KW-1133">Transmembrane helix</keyword>
<evidence type="ECO:0000256" key="2">
    <source>
        <dbReference type="ARBA" id="ARBA00004377"/>
    </source>
</evidence>
<dbReference type="Proteomes" id="UP000444318">
    <property type="component" value="Unassembled WGS sequence"/>
</dbReference>
<comment type="caution">
    <text evidence="13">The sequence shown here is derived from an EMBL/GenBank/DDBJ whole genome shotgun (WGS) entry which is preliminary data.</text>
</comment>
<organism evidence="13 14">
    <name type="scientific">Rugamonas rivuli</name>
    <dbReference type="NCBI Taxonomy" id="2743358"/>
    <lineage>
        <taxon>Bacteria</taxon>
        <taxon>Pseudomonadati</taxon>
        <taxon>Pseudomonadota</taxon>
        <taxon>Betaproteobacteria</taxon>
        <taxon>Burkholderiales</taxon>
        <taxon>Oxalobacteraceae</taxon>
        <taxon>Telluria group</taxon>
        <taxon>Rugamonas</taxon>
    </lineage>
</organism>
<evidence type="ECO:0000256" key="7">
    <source>
        <dbReference type="ARBA" id="ARBA00022519"/>
    </source>
</evidence>
<keyword evidence="5 12" id="KW-0813">Transport</keyword>
<dbReference type="PANTHER" id="PTHR37531">
    <property type="entry name" value="HEME EXPORTER PROTEIN D"/>
    <property type="match status" value="1"/>
</dbReference>
<dbReference type="GO" id="GO:0015886">
    <property type="term" value="P:heme transport"/>
    <property type="evidence" value="ECO:0007669"/>
    <property type="project" value="InterPro"/>
</dbReference>
<keyword evidence="11 12" id="KW-0472">Membrane</keyword>
<dbReference type="InterPro" id="IPR007078">
    <property type="entry name" value="Haem_export_protD_CcmD"/>
</dbReference>
<dbReference type="GO" id="GO:0005886">
    <property type="term" value="C:plasma membrane"/>
    <property type="evidence" value="ECO:0007669"/>
    <property type="project" value="UniProtKB-SubCell"/>
</dbReference>
<reference evidence="13 14" key="1">
    <citation type="submission" date="2019-10" db="EMBL/GenBank/DDBJ databases">
        <title>Two novel species isolated from a subtropical stream in China.</title>
        <authorList>
            <person name="Lu H."/>
        </authorList>
    </citation>
    <scope>NUCLEOTIDE SEQUENCE [LARGE SCALE GENOMIC DNA]</scope>
    <source>
        <strain evidence="13 14">FT103W</strain>
    </source>
</reference>
<evidence type="ECO:0000256" key="12">
    <source>
        <dbReference type="RuleBase" id="RU363101"/>
    </source>
</evidence>
<evidence type="ECO:0000313" key="14">
    <source>
        <dbReference type="Proteomes" id="UP000444318"/>
    </source>
</evidence>
<dbReference type="AlphaFoldDB" id="A0A843SDK9"/>
<evidence type="ECO:0000256" key="3">
    <source>
        <dbReference type="ARBA" id="ARBA00008741"/>
    </source>
</evidence>
<dbReference type="PANTHER" id="PTHR37531:SF1">
    <property type="entry name" value="HEME EXPORTER PROTEIN D"/>
    <property type="match status" value="1"/>
</dbReference>
<keyword evidence="8 12" id="KW-0812">Transmembrane</keyword>
<keyword evidence="9 12" id="KW-0201">Cytochrome c-type biogenesis</keyword>
<accession>A0A843SDK9</accession>
<comment type="subcellular location">
    <subcellularLocation>
        <location evidence="2 12">Cell inner membrane</location>
        <topology evidence="2 12">Single-pass membrane protein</topology>
    </subcellularLocation>
</comment>
<keyword evidence="7 12" id="KW-0997">Cell inner membrane</keyword>
<evidence type="ECO:0000313" key="13">
    <source>
        <dbReference type="EMBL" id="MQA20144.1"/>
    </source>
</evidence>
<dbReference type="Pfam" id="PF04995">
    <property type="entry name" value="CcmD"/>
    <property type="match status" value="1"/>
</dbReference>
<dbReference type="NCBIfam" id="TIGR03141">
    <property type="entry name" value="cytochro_ccmD"/>
    <property type="match status" value="1"/>
</dbReference>
<proteinExistence type="inferred from homology"/>
<evidence type="ECO:0000256" key="5">
    <source>
        <dbReference type="ARBA" id="ARBA00022448"/>
    </source>
</evidence>
<comment type="function">
    <text evidence="1 12">Required for the export of heme to the periplasm for the biogenesis of c-type cytochromes.</text>
</comment>